<dbReference type="AlphaFoldDB" id="A0A1G9M6P8"/>
<gene>
    <name evidence="2" type="ORF">SAMN04488090_1472</name>
</gene>
<accession>A0A1G9M6P8</accession>
<dbReference type="OrthoDB" id="713675at2"/>
<protein>
    <submittedName>
        <fullName evidence="2">Uncharacterized protein</fullName>
    </submittedName>
</protein>
<dbReference type="RefSeq" id="WP_093199812.1">
    <property type="nucleotide sequence ID" value="NZ_FNGS01000003.1"/>
</dbReference>
<dbReference type="PROSITE" id="PS51257">
    <property type="entry name" value="PROKAR_LIPOPROTEIN"/>
    <property type="match status" value="1"/>
</dbReference>
<proteinExistence type="predicted"/>
<reference evidence="2 3" key="1">
    <citation type="submission" date="2016-10" db="EMBL/GenBank/DDBJ databases">
        <authorList>
            <person name="de Groot N.N."/>
        </authorList>
    </citation>
    <scope>NUCLEOTIDE SEQUENCE [LARGE SCALE GENOMIC DNA]</scope>
    <source>
        <strain evidence="2 3">DSM 21668</strain>
    </source>
</reference>
<organism evidence="2 3">
    <name type="scientific">Siphonobacter aquaeclarae</name>
    <dbReference type="NCBI Taxonomy" id="563176"/>
    <lineage>
        <taxon>Bacteria</taxon>
        <taxon>Pseudomonadati</taxon>
        <taxon>Bacteroidota</taxon>
        <taxon>Cytophagia</taxon>
        <taxon>Cytophagales</taxon>
        <taxon>Cytophagaceae</taxon>
        <taxon>Siphonobacter</taxon>
    </lineage>
</organism>
<keyword evidence="1" id="KW-0732">Signal</keyword>
<keyword evidence="3" id="KW-1185">Reference proteome</keyword>
<name>A0A1G9M6P8_9BACT</name>
<dbReference type="Proteomes" id="UP000198901">
    <property type="component" value="Unassembled WGS sequence"/>
</dbReference>
<dbReference type="EMBL" id="FNGS01000003">
    <property type="protein sequence ID" value="SDL69972.1"/>
    <property type="molecule type" value="Genomic_DNA"/>
</dbReference>
<sequence length="125" mass="12959">MKKYFFLTLTVLATLVFTSCSKKDDPAKSSHTIVFKAKTSSDAHVDTAIYGYDSKVTTASSLSGATWTSPEVSVPAGATMANVVVNGIGTGTSSTLKVEIYVDGQLKAEGSSSGEALSASASFKF</sequence>
<evidence type="ECO:0000256" key="1">
    <source>
        <dbReference type="SAM" id="SignalP"/>
    </source>
</evidence>
<feature type="chain" id="PRO_5011495628" evidence="1">
    <location>
        <begin position="23"/>
        <end position="125"/>
    </location>
</feature>
<evidence type="ECO:0000313" key="3">
    <source>
        <dbReference type="Proteomes" id="UP000198901"/>
    </source>
</evidence>
<evidence type="ECO:0000313" key="2">
    <source>
        <dbReference type="EMBL" id="SDL69972.1"/>
    </source>
</evidence>
<feature type="signal peptide" evidence="1">
    <location>
        <begin position="1"/>
        <end position="22"/>
    </location>
</feature>